<keyword evidence="4" id="KW-1185">Reference proteome</keyword>
<dbReference type="GeneTree" id="ENSGT01030000234635"/>
<reference evidence="4" key="1">
    <citation type="submission" date="2003-08" db="EMBL/GenBank/DDBJ databases">
        <authorList>
            <person name="Birren B."/>
            <person name="Nusbaum C."/>
            <person name="Abebe A."/>
            <person name="Abouelleil A."/>
            <person name="Adekoya E."/>
            <person name="Ait-zahra M."/>
            <person name="Allen N."/>
            <person name="Allen T."/>
            <person name="An P."/>
            <person name="Anderson M."/>
            <person name="Anderson S."/>
            <person name="Arachchi H."/>
            <person name="Armbruster J."/>
            <person name="Bachantsang P."/>
            <person name="Baldwin J."/>
            <person name="Barry A."/>
            <person name="Bayul T."/>
            <person name="Blitshsteyn B."/>
            <person name="Bloom T."/>
            <person name="Blye J."/>
            <person name="Boguslavskiy L."/>
            <person name="Borowsky M."/>
            <person name="Boukhgalter B."/>
            <person name="Brunache A."/>
            <person name="Butler J."/>
            <person name="Calixte N."/>
            <person name="Calvo S."/>
            <person name="Camarata J."/>
            <person name="Campo K."/>
            <person name="Chang J."/>
            <person name="Cheshatsang Y."/>
            <person name="Citroen M."/>
            <person name="Collymore A."/>
            <person name="Considine T."/>
            <person name="Cook A."/>
            <person name="Cooke P."/>
            <person name="Corum B."/>
            <person name="Cuomo C."/>
            <person name="David R."/>
            <person name="Dawoe T."/>
            <person name="Degray S."/>
            <person name="Dodge S."/>
            <person name="Dooley K."/>
            <person name="Dorje P."/>
            <person name="Dorjee K."/>
            <person name="Dorris L."/>
            <person name="Duffey N."/>
            <person name="Dupes A."/>
            <person name="Elkins T."/>
            <person name="Engels R."/>
            <person name="Erickson J."/>
            <person name="Farina A."/>
            <person name="Faro S."/>
            <person name="Ferreira P."/>
            <person name="Fischer H."/>
            <person name="Fitzgerald M."/>
            <person name="Foley K."/>
            <person name="Gage D."/>
            <person name="Galagan J."/>
            <person name="Gearin G."/>
            <person name="Gnerre S."/>
            <person name="Gnirke A."/>
            <person name="Goyette A."/>
            <person name="Graham J."/>
            <person name="Grandbois E."/>
            <person name="Gyaltsen K."/>
            <person name="Hafez N."/>
            <person name="Hagopian D."/>
            <person name="Hagos B."/>
            <person name="Hall J."/>
            <person name="Hatcher B."/>
            <person name="Heller A."/>
            <person name="Higgins H."/>
            <person name="Honan T."/>
            <person name="Horn A."/>
            <person name="Houde N."/>
            <person name="Hughes L."/>
            <person name="Hulme W."/>
            <person name="Husby E."/>
            <person name="Iliev I."/>
            <person name="Jaffe D."/>
            <person name="Jones C."/>
            <person name="Kamal M."/>
            <person name="Kamat A."/>
            <person name="Kamvysselis M."/>
            <person name="Karlsson E."/>
            <person name="Kells C."/>
            <person name="Kieu A."/>
            <person name="Kisner P."/>
            <person name="Kodira C."/>
            <person name="Kulbokas E."/>
            <person name="Labutti K."/>
            <person name="Lama D."/>
            <person name="Landers T."/>
            <person name="Leger J."/>
            <person name="Levine S."/>
            <person name="Lewis D."/>
            <person name="Lewis T."/>
            <person name="Lindblad-toh K."/>
            <person name="Liu X."/>
            <person name="Lokyitsang T."/>
            <person name="Lokyitsang Y."/>
            <person name="Lucien O."/>
            <person name="Lui A."/>
            <person name="Ma L.J."/>
            <person name="Mabbitt R."/>
            <person name="Macdonald J."/>
            <person name="Maclean C."/>
            <person name="Major J."/>
            <person name="Manning J."/>
            <person name="Marabella R."/>
            <person name="Maru K."/>
            <person name="Matthews C."/>
            <person name="Mauceli E."/>
            <person name="Mccarthy M."/>
            <person name="Mcdonough S."/>
            <person name="Mcghee T."/>
            <person name="Meldrim J."/>
            <person name="Meneus L."/>
            <person name="Mesirov J."/>
            <person name="Mihalev A."/>
            <person name="Mihova T."/>
            <person name="Mikkelsen T."/>
            <person name="Mlenga V."/>
            <person name="Moru K."/>
            <person name="Mozes J."/>
            <person name="Mulrain L."/>
            <person name="Munson G."/>
            <person name="Naylor J."/>
            <person name="Newes C."/>
            <person name="Nguyen C."/>
            <person name="Nguyen N."/>
            <person name="Nguyen T."/>
            <person name="Nicol R."/>
            <person name="Nielsen C."/>
            <person name="Nizzari M."/>
            <person name="Norbu C."/>
            <person name="Norbu N."/>
            <person name="O'donnell P."/>
            <person name="Okoawo O."/>
            <person name="O'leary S."/>
            <person name="Omotosho B."/>
            <person name="O'neill K."/>
            <person name="Osman S."/>
            <person name="Parker S."/>
            <person name="Perrin D."/>
            <person name="Phunkhang P."/>
            <person name="Piqani B."/>
            <person name="Purcell S."/>
            <person name="Rachupka T."/>
            <person name="Ramasamy U."/>
            <person name="Rameau R."/>
            <person name="Ray V."/>
            <person name="Raymond C."/>
            <person name="Retta R."/>
            <person name="Richardson S."/>
            <person name="Rise C."/>
            <person name="Rodriguez J."/>
            <person name="Rogers J."/>
            <person name="Rogov P."/>
            <person name="Rutman M."/>
            <person name="Schupbach R."/>
            <person name="Seaman C."/>
            <person name="Settipalli S."/>
            <person name="Sharpe T."/>
            <person name="Sheridan J."/>
            <person name="Sherpa N."/>
            <person name="Shi J."/>
            <person name="Smirnov S."/>
            <person name="Smith C."/>
            <person name="Sougnez C."/>
            <person name="Spencer B."/>
            <person name="Stalker J."/>
            <person name="Stange-thomann N."/>
            <person name="Stavropoulos S."/>
            <person name="Stetson K."/>
            <person name="Stone C."/>
            <person name="Stone S."/>
            <person name="Stubbs M."/>
            <person name="Talamas J."/>
            <person name="Tchuinga P."/>
            <person name="Tenzing P."/>
            <person name="Tesfaye S."/>
            <person name="Theodore J."/>
            <person name="Thoulutsang Y."/>
            <person name="Topham K."/>
            <person name="Towey S."/>
            <person name="Tsamla T."/>
            <person name="Tsomo N."/>
            <person name="Vallee D."/>
            <person name="Vassiliev H."/>
            <person name="Venkataraman V."/>
            <person name="Vinson J."/>
            <person name="Vo A."/>
            <person name="Wade C."/>
            <person name="Wang S."/>
            <person name="Wangchuk T."/>
            <person name="Wangdi T."/>
            <person name="Whittaker C."/>
            <person name="Wilkinson J."/>
            <person name="Wu Y."/>
            <person name="Wyman D."/>
            <person name="Yadav S."/>
            <person name="Yang S."/>
            <person name="Yang X."/>
            <person name="Yeager S."/>
            <person name="Yee E."/>
            <person name="Young G."/>
            <person name="Zainoun J."/>
            <person name="Zembeck L."/>
            <person name="Zimmer A."/>
            <person name="Zody M."/>
            <person name="Lander E."/>
        </authorList>
    </citation>
    <scope>NUCLEOTIDE SEQUENCE [LARGE SCALE GENOMIC DNA]</scope>
</reference>
<dbReference type="AlphaFoldDB" id="H2ZJM6"/>
<dbReference type="InterPro" id="IPR052118">
    <property type="entry name" value="Rho-GAP_regulator"/>
</dbReference>
<dbReference type="Gene3D" id="1.10.555.10">
    <property type="entry name" value="Rho GTPase activation protein"/>
    <property type="match status" value="1"/>
</dbReference>
<feature type="domain" description="Rho-GAP" evidence="2">
    <location>
        <begin position="1"/>
        <end position="134"/>
    </location>
</feature>
<dbReference type="PROSITE" id="PS50238">
    <property type="entry name" value="RHOGAP"/>
    <property type="match status" value="1"/>
</dbReference>
<dbReference type="Pfam" id="PF00620">
    <property type="entry name" value="RhoGAP"/>
    <property type="match status" value="1"/>
</dbReference>
<evidence type="ECO:0000259" key="2">
    <source>
        <dbReference type="PROSITE" id="PS50238"/>
    </source>
</evidence>
<dbReference type="InterPro" id="IPR008936">
    <property type="entry name" value="Rho_GTPase_activation_prot"/>
</dbReference>
<dbReference type="SUPFAM" id="SSF48350">
    <property type="entry name" value="GTPase activation domain, GAP"/>
    <property type="match status" value="1"/>
</dbReference>
<dbReference type="GO" id="GO:0046578">
    <property type="term" value="P:regulation of Ras protein signal transduction"/>
    <property type="evidence" value="ECO:0007669"/>
    <property type="project" value="TreeGrafter"/>
</dbReference>
<evidence type="ECO:0000313" key="3">
    <source>
        <dbReference type="Ensembl" id="ENSCSAVP00000017792.1"/>
    </source>
</evidence>
<dbReference type="eggNOG" id="KOG1452">
    <property type="taxonomic scope" value="Eukaryota"/>
</dbReference>
<feature type="region of interest" description="Disordered" evidence="1">
    <location>
        <begin position="134"/>
        <end position="154"/>
    </location>
</feature>
<name>H2ZJM6_CIOSA</name>
<dbReference type="GO" id="GO:0007165">
    <property type="term" value="P:signal transduction"/>
    <property type="evidence" value="ECO:0007669"/>
    <property type="project" value="InterPro"/>
</dbReference>
<dbReference type="Ensembl" id="ENSCSAVT00000017986.1">
    <property type="protein sequence ID" value="ENSCSAVP00000017792.1"/>
    <property type="gene ID" value="ENSCSAVG00000010474.1"/>
</dbReference>
<dbReference type="HOGENOM" id="CLU_1219350_0_0_1"/>
<dbReference type="Proteomes" id="UP000007875">
    <property type="component" value="Unassembled WGS sequence"/>
</dbReference>
<sequence>MDLNPGPTPVAVVKEPFAPNPSLISGVEPPQVVETASEEQKIRTESLLHHIHGISAGTAEQATLYALLNHLKRVSMHAHQNKMTCQNLAVCFGPVLLGPVNVGPAKGIDLAAAIGFKRHIQVLNYMLSNWPDTPVLPPGGHNSTGDNRRSSQRMSCVSLTRRLSRVCVLEEEEVEMEEQIGNDRSTLVSLGRSESLNSILEADDNFADPSLDYDNPNHFGDVGASLI</sequence>
<proteinExistence type="predicted"/>
<dbReference type="PANTHER" id="PTHR46150">
    <property type="entry name" value="RHO GTPASE-ACTIVATING PROTEIN 100F"/>
    <property type="match status" value="1"/>
</dbReference>
<evidence type="ECO:0000256" key="1">
    <source>
        <dbReference type="SAM" id="MobiDB-lite"/>
    </source>
</evidence>
<reference evidence="3" key="2">
    <citation type="submission" date="2025-08" db="UniProtKB">
        <authorList>
            <consortium name="Ensembl"/>
        </authorList>
    </citation>
    <scope>IDENTIFICATION</scope>
</reference>
<protein>
    <recommendedName>
        <fullName evidence="2">Rho-GAP domain-containing protein</fullName>
    </recommendedName>
</protein>
<dbReference type="PANTHER" id="PTHR46150:SF3">
    <property type="entry name" value="RHO GTPASE-ACTIVATING PROTEIN 100F"/>
    <property type="match status" value="1"/>
</dbReference>
<dbReference type="STRING" id="51511.ENSCSAVP00000017792"/>
<dbReference type="GO" id="GO:0097060">
    <property type="term" value="C:synaptic membrane"/>
    <property type="evidence" value="ECO:0007669"/>
    <property type="project" value="TreeGrafter"/>
</dbReference>
<evidence type="ECO:0000313" key="4">
    <source>
        <dbReference type="Proteomes" id="UP000007875"/>
    </source>
</evidence>
<dbReference type="GO" id="GO:0016477">
    <property type="term" value="P:cell migration"/>
    <property type="evidence" value="ECO:0007669"/>
    <property type="project" value="TreeGrafter"/>
</dbReference>
<dbReference type="InParanoid" id="H2ZJM6"/>
<accession>H2ZJM6</accession>
<organism evidence="3 4">
    <name type="scientific">Ciona savignyi</name>
    <name type="common">Pacific transparent sea squirt</name>
    <dbReference type="NCBI Taxonomy" id="51511"/>
    <lineage>
        <taxon>Eukaryota</taxon>
        <taxon>Metazoa</taxon>
        <taxon>Chordata</taxon>
        <taxon>Tunicata</taxon>
        <taxon>Ascidiacea</taxon>
        <taxon>Phlebobranchia</taxon>
        <taxon>Cionidae</taxon>
        <taxon>Ciona</taxon>
    </lineage>
</organism>
<dbReference type="GO" id="GO:0005096">
    <property type="term" value="F:GTPase activator activity"/>
    <property type="evidence" value="ECO:0007669"/>
    <property type="project" value="TreeGrafter"/>
</dbReference>
<reference evidence="3" key="3">
    <citation type="submission" date="2025-09" db="UniProtKB">
        <authorList>
            <consortium name="Ensembl"/>
        </authorList>
    </citation>
    <scope>IDENTIFICATION</scope>
</reference>
<dbReference type="InterPro" id="IPR000198">
    <property type="entry name" value="RhoGAP_dom"/>
</dbReference>